<comment type="similarity">
    <text evidence="4 11">Belongs to the class-II pyridoxal-phosphate-dependent aminotransferase family. BioF subfamily.</text>
</comment>
<dbReference type="NCBIfam" id="TIGR00858">
    <property type="entry name" value="bioF"/>
    <property type="match status" value="1"/>
</dbReference>
<gene>
    <name evidence="13" type="ORF">U472_14305</name>
</gene>
<evidence type="ECO:0000256" key="5">
    <source>
        <dbReference type="ARBA" id="ARBA00011738"/>
    </source>
</evidence>
<proteinExistence type="inferred from homology"/>
<feature type="modified residue" description="N6-(pyridoxal phosphate)lysine" evidence="10">
    <location>
        <position position="236"/>
    </location>
</feature>
<keyword evidence="7" id="KW-0093">Biotin biosynthesis</keyword>
<dbReference type="PROSITE" id="PS00599">
    <property type="entry name" value="AA_TRANSFER_CLASS_2"/>
    <property type="match status" value="1"/>
</dbReference>
<evidence type="ECO:0000256" key="11">
    <source>
        <dbReference type="RuleBase" id="RU003693"/>
    </source>
</evidence>
<evidence type="ECO:0000256" key="9">
    <source>
        <dbReference type="ARBA" id="ARBA00047715"/>
    </source>
</evidence>
<dbReference type="EC" id="2.3.1.47" evidence="11"/>
<comment type="catalytic activity">
    <reaction evidence="9 11">
        <text>6-carboxyhexanoyl-[ACP] + L-alanine + H(+) = (8S)-8-amino-7-oxononanoate + holo-[ACP] + CO2</text>
        <dbReference type="Rhea" id="RHEA:42288"/>
        <dbReference type="Rhea" id="RHEA-COMP:9685"/>
        <dbReference type="Rhea" id="RHEA-COMP:9955"/>
        <dbReference type="ChEBI" id="CHEBI:15378"/>
        <dbReference type="ChEBI" id="CHEBI:16526"/>
        <dbReference type="ChEBI" id="CHEBI:57972"/>
        <dbReference type="ChEBI" id="CHEBI:64479"/>
        <dbReference type="ChEBI" id="CHEBI:78846"/>
        <dbReference type="ChEBI" id="CHEBI:149468"/>
        <dbReference type="EC" id="2.3.1.47"/>
    </reaction>
</comment>
<sequence>MNFWVEELSLLKEEGLHRELKRLESSQSPRVIIDNQEVIMLASNNYLGLSTRKEIKEEVIQVIEEYGTGSGGSRLTTGNYDLHEELESKLANFKETEAALVFNTGYMANLGVLTTVVGAEDVIICDKLNHASIIDGCRLSKAKLLVYKHGDLERLEMILKRSSKYRKKLIVTDGVFSMDGDLAPLPEIVELAKKYQALVMVDDAHGTGVLGKKGSGIVEYFDLKGKIDIQLGTLSKALGSEGGFVAGSKELIDLLRNKARAFIYSTALAPATIGASLASLNYLQSHPELIKKLWRNIKLLKDGLEDLGYDLLPSNSAIIPIMIGDTEKTMKLSKSLVEEGVLAPGIRPPTVPRGMSRIRVTVMASHSSEDIEEALDIFARAGREVGLIR</sequence>
<comment type="caution">
    <text evidence="13">The sequence shown here is derived from an EMBL/GenBank/DDBJ whole genome shotgun (WGS) entry which is preliminary data.</text>
</comment>
<dbReference type="RefSeq" id="WP_068719422.1">
    <property type="nucleotide sequence ID" value="NZ_LWDV01000010.1"/>
</dbReference>
<dbReference type="EMBL" id="LWDV01000010">
    <property type="protein sequence ID" value="OCL25510.1"/>
    <property type="molecule type" value="Genomic_DNA"/>
</dbReference>
<evidence type="ECO:0000256" key="8">
    <source>
        <dbReference type="ARBA" id="ARBA00022898"/>
    </source>
</evidence>
<keyword evidence="8 10" id="KW-0663">Pyridoxal phosphate</keyword>
<dbReference type="GO" id="GO:0009102">
    <property type="term" value="P:biotin biosynthetic process"/>
    <property type="evidence" value="ECO:0007669"/>
    <property type="project" value="UniProtKB-UniRule"/>
</dbReference>
<dbReference type="UniPathway" id="UPA00078"/>
<dbReference type="FunFam" id="3.40.640.10:FF:000006">
    <property type="entry name" value="5-aminolevulinate synthase, mitochondrial"/>
    <property type="match status" value="1"/>
</dbReference>
<feature type="domain" description="Aminotransferase class I/classII large" evidence="12">
    <location>
        <begin position="37"/>
        <end position="376"/>
    </location>
</feature>
<evidence type="ECO:0000256" key="7">
    <source>
        <dbReference type="ARBA" id="ARBA00022756"/>
    </source>
</evidence>
<reference evidence="14" key="1">
    <citation type="submission" date="2016-07" db="EMBL/GenBank/DDBJ databases">
        <authorList>
            <person name="Florea S."/>
            <person name="Webb J.S."/>
            <person name="Jaromczyk J."/>
            <person name="Schardl C.L."/>
        </authorList>
    </citation>
    <scope>NUCLEOTIDE SEQUENCE [LARGE SCALE GENOMIC DNA]</scope>
    <source>
        <strain evidence="14">Z6</strain>
    </source>
</reference>
<dbReference type="GO" id="GO:0008710">
    <property type="term" value="F:8-amino-7-oxononanoate synthase activity"/>
    <property type="evidence" value="ECO:0007669"/>
    <property type="project" value="UniProtKB-UniRule"/>
</dbReference>
<comment type="cofactor">
    <cofactor evidence="1 10 11">
        <name>pyridoxal 5'-phosphate</name>
        <dbReference type="ChEBI" id="CHEBI:597326"/>
    </cofactor>
</comment>
<evidence type="ECO:0000256" key="4">
    <source>
        <dbReference type="ARBA" id="ARBA00010008"/>
    </source>
</evidence>
<dbReference type="InterPro" id="IPR004839">
    <property type="entry name" value="Aminotransferase_I/II_large"/>
</dbReference>
<dbReference type="InterPro" id="IPR015422">
    <property type="entry name" value="PyrdxlP-dep_Trfase_small"/>
</dbReference>
<dbReference type="PANTHER" id="PTHR13693">
    <property type="entry name" value="CLASS II AMINOTRANSFERASE/8-AMINO-7-OXONONANOATE SYNTHASE"/>
    <property type="match status" value="1"/>
</dbReference>
<dbReference type="SUPFAM" id="SSF53383">
    <property type="entry name" value="PLP-dependent transferases"/>
    <property type="match status" value="1"/>
</dbReference>
<evidence type="ECO:0000256" key="2">
    <source>
        <dbReference type="ARBA" id="ARBA00002513"/>
    </source>
</evidence>
<keyword evidence="14" id="KW-1185">Reference proteome</keyword>
<evidence type="ECO:0000313" key="13">
    <source>
        <dbReference type="EMBL" id="OCL25510.1"/>
    </source>
</evidence>
<comment type="function">
    <text evidence="2 11">Catalyzes the decarboxylative condensation of pimeloyl-[acyl-carrier protein] and L-alanine to produce 8-amino-7-oxononanoate (AON), [acyl-carrier protein], and carbon dioxide.</text>
</comment>
<dbReference type="Pfam" id="PF00155">
    <property type="entry name" value="Aminotran_1_2"/>
    <property type="match status" value="1"/>
</dbReference>
<evidence type="ECO:0000259" key="12">
    <source>
        <dbReference type="Pfam" id="PF00155"/>
    </source>
</evidence>
<evidence type="ECO:0000256" key="6">
    <source>
        <dbReference type="ARBA" id="ARBA00022679"/>
    </source>
</evidence>
<dbReference type="Proteomes" id="UP000093514">
    <property type="component" value="Unassembled WGS sequence"/>
</dbReference>
<dbReference type="AlphaFoldDB" id="A0A1C0A5T8"/>
<protein>
    <recommendedName>
        <fullName evidence="11">8-amino-7-ketopelargonate synthase</fullName>
        <ecNumber evidence="11">2.3.1.47</ecNumber>
    </recommendedName>
</protein>
<evidence type="ECO:0000256" key="1">
    <source>
        <dbReference type="ARBA" id="ARBA00001933"/>
    </source>
</evidence>
<keyword evidence="6 11" id="KW-0808">Transferase</keyword>
<evidence type="ECO:0000256" key="3">
    <source>
        <dbReference type="ARBA" id="ARBA00004746"/>
    </source>
</evidence>
<dbReference type="NCBIfam" id="NF005394">
    <property type="entry name" value="PRK06939.1"/>
    <property type="match status" value="1"/>
</dbReference>
<dbReference type="OrthoDB" id="9807157at2"/>
<accession>A0A1C0A5T8</accession>
<comment type="subunit">
    <text evidence="5 11">Homodimer.</text>
</comment>
<evidence type="ECO:0000313" key="14">
    <source>
        <dbReference type="Proteomes" id="UP000093514"/>
    </source>
</evidence>
<comment type="pathway">
    <text evidence="3 11">Cofactor biosynthesis; biotin biosynthesis.</text>
</comment>
<dbReference type="InterPro" id="IPR015421">
    <property type="entry name" value="PyrdxlP-dep_Trfase_major"/>
</dbReference>
<dbReference type="Gene3D" id="3.90.1150.10">
    <property type="entry name" value="Aspartate Aminotransferase, domain 1"/>
    <property type="match status" value="1"/>
</dbReference>
<dbReference type="InterPro" id="IPR050087">
    <property type="entry name" value="AON_synthase_class-II"/>
</dbReference>
<name>A0A1C0A5T8_9FIRM</name>
<dbReference type="InterPro" id="IPR004723">
    <property type="entry name" value="AONS_Archaea/Proteobacteria"/>
</dbReference>
<dbReference type="Gene3D" id="3.40.640.10">
    <property type="entry name" value="Type I PLP-dependent aspartate aminotransferase-like (Major domain)"/>
    <property type="match status" value="1"/>
</dbReference>
<dbReference type="InterPro" id="IPR015424">
    <property type="entry name" value="PyrdxlP-dep_Trfase"/>
</dbReference>
<evidence type="ECO:0000256" key="10">
    <source>
        <dbReference type="PIRSR" id="PIRSR604723-51"/>
    </source>
</evidence>
<reference evidence="13 14" key="2">
    <citation type="submission" date="2016-08" db="EMBL/GenBank/DDBJ databases">
        <title>Orenia metallireducens sp. nov. strain Z6, a Novel Metal-reducing Firmicute from the Deep Subsurface.</title>
        <authorList>
            <person name="Maxim B.I."/>
            <person name="Kenneth K."/>
            <person name="Flynn T.M."/>
            <person name="Oloughlin E.J."/>
            <person name="Locke R.A."/>
            <person name="Weber J.R."/>
            <person name="Egan S.M."/>
            <person name="Mackie R.I."/>
            <person name="Cann I.K."/>
        </authorList>
    </citation>
    <scope>NUCLEOTIDE SEQUENCE [LARGE SCALE GENOMIC DNA]</scope>
    <source>
        <strain evidence="13 14">Z6</strain>
    </source>
</reference>
<dbReference type="GO" id="GO:0030170">
    <property type="term" value="F:pyridoxal phosphate binding"/>
    <property type="evidence" value="ECO:0007669"/>
    <property type="project" value="InterPro"/>
</dbReference>
<dbReference type="CDD" id="cd06454">
    <property type="entry name" value="KBL_like"/>
    <property type="match status" value="1"/>
</dbReference>
<dbReference type="InterPro" id="IPR001917">
    <property type="entry name" value="Aminotrans_II_pyridoxalP_BS"/>
</dbReference>
<organism evidence="13 14">
    <name type="scientific">Orenia metallireducens</name>
    <dbReference type="NCBI Taxonomy" id="1413210"/>
    <lineage>
        <taxon>Bacteria</taxon>
        <taxon>Bacillati</taxon>
        <taxon>Bacillota</taxon>
        <taxon>Clostridia</taxon>
        <taxon>Halanaerobiales</taxon>
        <taxon>Halobacteroidaceae</taxon>
        <taxon>Orenia</taxon>
    </lineage>
</organism>
<dbReference type="PANTHER" id="PTHR13693:SF3">
    <property type="entry name" value="LD36009P"/>
    <property type="match status" value="1"/>
</dbReference>